<keyword evidence="2" id="KW-0238">DNA-binding</keyword>
<evidence type="ECO:0000256" key="3">
    <source>
        <dbReference type="ARBA" id="ARBA00023163"/>
    </source>
</evidence>
<sequence length="342" mass="38352">MNKESRPENNGYIGIRDIAKLAGVSTATVSRVINNPEMTSEKVRKKVQKVIEEYNYIPNQPVKKIFSKTSNTIAVFIYDMENPFFISLIKELNQICLEHNYMLLICDTGSNPELEKKYLYFCLANRCAGIILTEGVDSDIFEACRIHIPIAFLDRKTHGKFSSVRSNNRQMMQPIVDYLYNLGHRKIAFVGCKTPMDSVISRQNGYIETMAGKGLPIIQEYIYDRNLQLTLQAGSQALNYFLSLPAAPTAIICCNDIIALGALNAAYSLGLKIPADMSIVGFDNVISNLHQPQITTVQQNLRDISLELFELVVNPPEEPVSKIIEASFIEGATCSRIETPQK</sequence>
<reference evidence="5 6" key="1">
    <citation type="submission" date="2013-01" db="EMBL/GenBank/DDBJ databases">
        <title>The Genome Sequence of Clostridium clostridioforme 90A8.</title>
        <authorList>
            <consortium name="The Broad Institute Genome Sequencing Platform"/>
            <person name="Earl A."/>
            <person name="Ward D."/>
            <person name="Feldgarden M."/>
            <person name="Gevers D."/>
            <person name="Courvalin P."/>
            <person name="Lambert T."/>
            <person name="Walker B."/>
            <person name="Young S.K."/>
            <person name="Zeng Q."/>
            <person name="Gargeya S."/>
            <person name="Fitzgerald M."/>
            <person name="Haas B."/>
            <person name="Abouelleil A."/>
            <person name="Alvarado L."/>
            <person name="Arachchi H.M."/>
            <person name="Berlin A.M."/>
            <person name="Chapman S.B."/>
            <person name="Dewar J."/>
            <person name="Goldberg J."/>
            <person name="Griggs A."/>
            <person name="Gujja S."/>
            <person name="Hansen M."/>
            <person name="Howarth C."/>
            <person name="Imamovic A."/>
            <person name="Larimer J."/>
            <person name="McCowan C."/>
            <person name="Murphy C."/>
            <person name="Neiman D."/>
            <person name="Pearson M."/>
            <person name="Priest M."/>
            <person name="Roberts A."/>
            <person name="Saif S."/>
            <person name="Shea T."/>
            <person name="Sisk P."/>
            <person name="Sykes S."/>
            <person name="Wortman J."/>
            <person name="Nusbaum C."/>
            <person name="Birren B."/>
        </authorList>
    </citation>
    <scope>NUCLEOTIDE SEQUENCE [LARGE SCALE GENOMIC DNA]</scope>
    <source>
        <strain evidence="5 6">90A8</strain>
    </source>
</reference>
<gene>
    <name evidence="5" type="ORF">HMPREF1090_00771</name>
</gene>
<name>A0A0E2HFP5_9FIRM</name>
<dbReference type="InterPro" id="IPR010982">
    <property type="entry name" value="Lambda_DNA-bd_dom_sf"/>
</dbReference>
<dbReference type="CDD" id="cd01392">
    <property type="entry name" value="HTH_LacI"/>
    <property type="match status" value="1"/>
</dbReference>
<dbReference type="HOGENOM" id="CLU_037628_6_1_9"/>
<dbReference type="Pfam" id="PF00356">
    <property type="entry name" value="LacI"/>
    <property type="match status" value="1"/>
</dbReference>
<dbReference type="PRINTS" id="PR00036">
    <property type="entry name" value="HTHLACI"/>
</dbReference>
<dbReference type="SMART" id="SM00354">
    <property type="entry name" value="HTH_LACI"/>
    <property type="match status" value="1"/>
</dbReference>
<dbReference type="PROSITE" id="PS00356">
    <property type="entry name" value="HTH_LACI_1"/>
    <property type="match status" value="1"/>
</dbReference>
<dbReference type="InterPro" id="IPR028082">
    <property type="entry name" value="Peripla_BP_I"/>
</dbReference>
<dbReference type="PANTHER" id="PTHR30146:SF109">
    <property type="entry name" value="HTH-TYPE TRANSCRIPTIONAL REGULATOR GALS"/>
    <property type="match status" value="1"/>
</dbReference>
<dbReference type="Pfam" id="PF00532">
    <property type="entry name" value="Peripla_BP_1"/>
    <property type="match status" value="1"/>
</dbReference>
<dbReference type="SUPFAM" id="SSF53822">
    <property type="entry name" value="Periplasmic binding protein-like I"/>
    <property type="match status" value="1"/>
</dbReference>
<evidence type="ECO:0000256" key="2">
    <source>
        <dbReference type="ARBA" id="ARBA00023125"/>
    </source>
</evidence>
<dbReference type="AlphaFoldDB" id="A0A0E2HFP5"/>
<dbReference type="InterPro" id="IPR000843">
    <property type="entry name" value="HTH_LacI"/>
</dbReference>
<keyword evidence="3" id="KW-0804">Transcription</keyword>
<feature type="domain" description="HTH lacI-type" evidence="4">
    <location>
        <begin position="13"/>
        <end position="67"/>
    </location>
</feature>
<dbReference type="InterPro" id="IPR001761">
    <property type="entry name" value="Peripla_BP/Lac1_sug-bd_dom"/>
</dbReference>
<evidence type="ECO:0000313" key="6">
    <source>
        <dbReference type="Proteomes" id="UP000013085"/>
    </source>
</evidence>
<accession>A0A0E2HFP5</accession>
<proteinExistence type="predicted"/>
<dbReference type="RefSeq" id="WP_002586876.1">
    <property type="nucleotide sequence ID" value="NZ_KB850987.1"/>
</dbReference>
<keyword evidence="1" id="KW-0805">Transcription regulation</keyword>
<evidence type="ECO:0000256" key="1">
    <source>
        <dbReference type="ARBA" id="ARBA00023015"/>
    </source>
</evidence>
<evidence type="ECO:0000259" key="4">
    <source>
        <dbReference type="PROSITE" id="PS50932"/>
    </source>
</evidence>
<dbReference type="PATRIC" id="fig|999408.3.peg.822"/>
<dbReference type="PROSITE" id="PS50932">
    <property type="entry name" value="HTH_LACI_2"/>
    <property type="match status" value="1"/>
</dbReference>
<dbReference type="GO" id="GO:0000976">
    <property type="term" value="F:transcription cis-regulatory region binding"/>
    <property type="evidence" value="ECO:0007669"/>
    <property type="project" value="TreeGrafter"/>
</dbReference>
<dbReference type="SUPFAM" id="SSF47413">
    <property type="entry name" value="lambda repressor-like DNA-binding domains"/>
    <property type="match status" value="1"/>
</dbReference>
<protein>
    <recommendedName>
        <fullName evidence="4">HTH lacI-type domain-containing protein</fullName>
    </recommendedName>
</protein>
<organism evidence="5 6">
    <name type="scientific">[Clostridium] clostridioforme 90A8</name>
    <dbReference type="NCBI Taxonomy" id="999408"/>
    <lineage>
        <taxon>Bacteria</taxon>
        <taxon>Bacillati</taxon>
        <taxon>Bacillota</taxon>
        <taxon>Clostridia</taxon>
        <taxon>Lachnospirales</taxon>
        <taxon>Lachnospiraceae</taxon>
        <taxon>Enterocloster</taxon>
    </lineage>
</organism>
<dbReference type="GeneID" id="57962367"/>
<comment type="caution">
    <text evidence="5">The sequence shown here is derived from an EMBL/GenBank/DDBJ whole genome shotgun (WGS) entry which is preliminary data.</text>
</comment>
<dbReference type="EMBL" id="AGYR01000005">
    <property type="protein sequence ID" value="ENZ19386.1"/>
    <property type="molecule type" value="Genomic_DNA"/>
</dbReference>
<dbReference type="Gene3D" id="3.40.50.2300">
    <property type="match status" value="2"/>
</dbReference>
<dbReference type="GO" id="GO:0003700">
    <property type="term" value="F:DNA-binding transcription factor activity"/>
    <property type="evidence" value="ECO:0007669"/>
    <property type="project" value="TreeGrafter"/>
</dbReference>
<dbReference type="CDD" id="cd06267">
    <property type="entry name" value="PBP1_LacI_sugar_binding-like"/>
    <property type="match status" value="1"/>
</dbReference>
<dbReference type="PANTHER" id="PTHR30146">
    <property type="entry name" value="LACI-RELATED TRANSCRIPTIONAL REPRESSOR"/>
    <property type="match status" value="1"/>
</dbReference>
<evidence type="ECO:0000313" key="5">
    <source>
        <dbReference type="EMBL" id="ENZ19386.1"/>
    </source>
</evidence>
<dbReference type="Gene3D" id="1.10.260.40">
    <property type="entry name" value="lambda repressor-like DNA-binding domains"/>
    <property type="match status" value="1"/>
</dbReference>
<dbReference type="Proteomes" id="UP000013085">
    <property type="component" value="Unassembled WGS sequence"/>
</dbReference>